<gene>
    <name evidence="3" type="ORF">B0H24_102729</name>
    <name evidence="2" type="ORF">BY455_12440</name>
</gene>
<dbReference type="RefSeq" id="WP_104417088.1">
    <property type="nucleotide sequence ID" value="NZ_PTIT01000024.1"/>
</dbReference>
<dbReference type="EMBL" id="PTIU01000027">
    <property type="protein sequence ID" value="PPK53442.1"/>
    <property type="molecule type" value="Genomic_DNA"/>
</dbReference>
<comment type="caution">
    <text evidence="3">The sequence shown here is derived from an EMBL/GenBank/DDBJ whole genome shotgun (WGS) entry which is preliminary data.</text>
</comment>
<dbReference type="InterPro" id="IPR003795">
    <property type="entry name" value="DUF192"/>
</dbReference>
<organism evidence="3 4">
    <name type="scientific">Marinobacter persicus</name>
    <dbReference type="NCBI Taxonomy" id="930118"/>
    <lineage>
        <taxon>Bacteria</taxon>
        <taxon>Pseudomonadati</taxon>
        <taxon>Pseudomonadota</taxon>
        <taxon>Gammaproteobacteria</taxon>
        <taxon>Pseudomonadales</taxon>
        <taxon>Marinobacteraceae</taxon>
        <taxon>Marinobacter</taxon>
    </lineage>
</organism>
<dbReference type="PROSITE" id="PS51257">
    <property type="entry name" value="PROKAR_LIPOPROTEIN"/>
    <property type="match status" value="1"/>
</dbReference>
<dbReference type="OrthoDB" id="5526466at2"/>
<feature type="chain" id="PRO_5015758208" description="DUF192 domain-containing protein" evidence="1">
    <location>
        <begin position="23"/>
        <end position="164"/>
    </location>
</feature>
<dbReference type="AlphaFoldDB" id="A0A2S6G3L4"/>
<evidence type="ECO:0000313" key="4">
    <source>
        <dbReference type="Proteomes" id="UP000239446"/>
    </source>
</evidence>
<name>A0A2S6G3L4_9GAMM</name>
<evidence type="ECO:0000313" key="3">
    <source>
        <dbReference type="EMBL" id="PPK53442.1"/>
    </source>
</evidence>
<dbReference type="EMBL" id="PTIT01000024">
    <property type="protein sequence ID" value="PPK50537.1"/>
    <property type="molecule type" value="Genomic_DNA"/>
</dbReference>
<dbReference type="PANTHER" id="PTHR37953:SF1">
    <property type="entry name" value="UPF0127 PROTEIN MJ1496"/>
    <property type="match status" value="1"/>
</dbReference>
<dbReference type="Pfam" id="PF02643">
    <property type="entry name" value="DUF192"/>
    <property type="match status" value="1"/>
</dbReference>
<evidence type="ECO:0008006" key="6">
    <source>
        <dbReference type="Google" id="ProtNLM"/>
    </source>
</evidence>
<protein>
    <recommendedName>
        <fullName evidence="6">DUF192 domain-containing protein</fullName>
    </recommendedName>
</protein>
<dbReference type="Gene3D" id="2.60.120.1140">
    <property type="entry name" value="Protein of unknown function DUF192"/>
    <property type="match status" value="1"/>
</dbReference>
<accession>A0A2S6G3L4</accession>
<keyword evidence="5" id="KW-1185">Reference proteome</keyword>
<sequence>MKALAFILGSVLWLTACSPADAGEPQSLPTVAACFVTAEAHHPVTLEVAETNSERRTGLMWRTTLAPNSGMLFSYPSERSPDSGFWMYNTRIPLDIAFLDQDGVIVNIRQMLPCASSRQQDCPTYPAGKFFWHAVEMNAGYLKERSIKAGDRLVWPVTKGQCER</sequence>
<evidence type="ECO:0000313" key="2">
    <source>
        <dbReference type="EMBL" id="PPK50537.1"/>
    </source>
</evidence>
<keyword evidence="1" id="KW-0732">Signal</keyword>
<feature type="signal peptide" evidence="1">
    <location>
        <begin position="1"/>
        <end position="22"/>
    </location>
</feature>
<reference evidence="3 4" key="2">
    <citation type="submission" date="2018-02" db="EMBL/GenBank/DDBJ databases">
        <title>Subsurface microbial communities from deep shales in Ohio and West Virginia, USA.</title>
        <authorList>
            <person name="Wrighton K."/>
        </authorList>
    </citation>
    <scope>NUCLEOTIDE SEQUENCE [LARGE SCALE GENOMIC DNA]</scope>
    <source>
        <strain evidence="3 4">UTICA-S1B9</strain>
    </source>
</reference>
<dbReference type="InterPro" id="IPR038695">
    <property type="entry name" value="Saro_0823-like_sf"/>
</dbReference>
<dbReference type="PANTHER" id="PTHR37953">
    <property type="entry name" value="UPF0127 PROTEIN MJ1496"/>
    <property type="match status" value="1"/>
</dbReference>
<dbReference type="Proteomes" id="UP000239648">
    <property type="component" value="Unassembled WGS sequence"/>
</dbReference>
<evidence type="ECO:0000313" key="5">
    <source>
        <dbReference type="Proteomes" id="UP000239648"/>
    </source>
</evidence>
<proteinExistence type="predicted"/>
<dbReference type="Proteomes" id="UP000239446">
    <property type="component" value="Unassembled WGS sequence"/>
</dbReference>
<reference evidence="2 5" key="1">
    <citation type="submission" date="2018-02" db="EMBL/GenBank/DDBJ databases">
        <title>Deep subsurface shale carbon reservoir microbial communities from Ohio and West Virginia, USA.</title>
        <authorList>
            <person name="Wrighton K."/>
        </authorList>
    </citation>
    <scope>NUCLEOTIDE SEQUENCE [LARGE SCALE GENOMIC DNA]</scope>
    <source>
        <strain evidence="2 5">UTICA-S1B6</strain>
    </source>
</reference>
<evidence type="ECO:0000256" key="1">
    <source>
        <dbReference type="SAM" id="SignalP"/>
    </source>
</evidence>